<reference evidence="3" key="1">
    <citation type="submission" date="2010-08" db="EMBL/GenBank/DDBJ databases">
        <authorList>
            <consortium name="Caenorhabditis japonica Sequencing Consortium"/>
            <person name="Wilson R.K."/>
        </authorList>
    </citation>
    <scope>NUCLEOTIDE SEQUENCE [LARGE SCALE GENOMIC DNA]</scope>
    <source>
        <strain evidence="3">DF5081</strain>
    </source>
</reference>
<proteinExistence type="predicted"/>
<reference evidence="2" key="2">
    <citation type="submission" date="2022-06" db="UniProtKB">
        <authorList>
            <consortium name="EnsemblMetazoa"/>
        </authorList>
    </citation>
    <scope>IDENTIFICATION</scope>
    <source>
        <strain evidence="2">DF5081</strain>
    </source>
</reference>
<evidence type="ECO:0000313" key="3">
    <source>
        <dbReference type="Proteomes" id="UP000005237"/>
    </source>
</evidence>
<dbReference type="AlphaFoldDB" id="A0A8R1DK75"/>
<evidence type="ECO:0000256" key="1">
    <source>
        <dbReference type="SAM" id="MobiDB-lite"/>
    </source>
</evidence>
<dbReference type="EnsemblMetazoa" id="CJA04735.1">
    <property type="protein sequence ID" value="CJA04735.1"/>
    <property type="gene ID" value="WBGene00123939"/>
</dbReference>
<feature type="compositionally biased region" description="Low complexity" evidence="1">
    <location>
        <begin position="113"/>
        <end position="133"/>
    </location>
</feature>
<name>A0A8R1DK75_CAEJA</name>
<feature type="region of interest" description="Disordered" evidence="1">
    <location>
        <begin position="86"/>
        <end position="140"/>
    </location>
</feature>
<evidence type="ECO:0000313" key="2">
    <source>
        <dbReference type="EnsemblMetazoa" id="CJA04735.1"/>
    </source>
</evidence>
<keyword evidence="3" id="KW-1185">Reference proteome</keyword>
<accession>A0A8R1DK75</accession>
<protein>
    <submittedName>
        <fullName evidence="2">Uncharacterized protein</fullName>
    </submittedName>
</protein>
<organism evidence="2 3">
    <name type="scientific">Caenorhabditis japonica</name>
    <dbReference type="NCBI Taxonomy" id="281687"/>
    <lineage>
        <taxon>Eukaryota</taxon>
        <taxon>Metazoa</taxon>
        <taxon>Ecdysozoa</taxon>
        <taxon>Nematoda</taxon>
        <taxon>Chromadorea</taxon>
        <taxon>Rhabditida</taxon>
        <taxon>Rhabditina</taxon>
        <taxon>Rhabditomorpha</taxon>
        <taxon>Rhabditoidea</taxon>
        <taxon>Rhabditidae</taxon>
        <taxon>Peloderinae</taxon>
        <taxon>Caenorhabditis</taxon>
    </lineage>
</organism>
<sequence length="212" mass="23102">MWQFRQFSNSDFEISAIAISKCCKFANEIYTIFTLQLFQRPHEIARPIPTTESPFAQHLTAKPITSLAIPQTSTVASSIGSHIIHHPQPSVPIAQPSPSVAVQTAAPPPAPAPQTVVVTTSSTTKSISDVSSASDDDDRAALRQIDPCRLPPPRDSKHKTLIDWRAEGKLIVQPIITGKKLVIGENGIKSVREYTGGPCRNLVYEPLSDDDE</sequence>
<dbReference type="Proteomes" id="UP000005237">
    <property type="component" value="Unassembled WGS sequence"/>
</dbReference>